<evidence type="ECO:0000256" key="2">
    <source>
        <dbReference type="ARBA" id="ARBA00022857"/>
    </source>
</evidence>
<dbReference type="Pfam" id="PF13561">
    <property type="entry name" value="adh_short_C2"/>
    <property type="match status" value="1"/>
</dbReference>
<evidence type="ECO:0000313" key="4">
    <source>
        <dbReference type="EMBL" id="PNY21243.1"/>
    </source>
</evidence>
<evidence type="ECO:0000313" key="5">
    <source>
        <dbReference type="Proteomes" id="UP000236621"/>
    </source>
</evidence>
<dbReference type="PANTHER" id="PTHR42760">
    <property type="entry name" value="SHORT-CHAIN DEHYDROGENASES/REDUCTASES FAMILY MEMBER"/>
    <property type="match status" value="1"/>
</dbReference>
<name>A0A2K3Q165_9HYPO</name>
<dbReference type="Gene3D" id="3.40.50.720">
    <property type="entry name" value="NAD(P)-binding Rossmann-like Domain"/>
    <property type="match status" value="1"/>
</dbReference>
<dbReference type="PRINTS" id="PR00081">
    <property type="entry name" value="GDHRDH"/>
</dbReference>
<dbReference type="GO" id="GO:0016616">
    <property type="term" value="F:oxidoreductase activity, acting on the CH-OH group of donors, NAD or NADP as acceptor"/>
    <property type="evidence" value="ECO:0007669"/>
    <property type="project" value="TreeGrafter"/>
</dbReference>
<dbReference type="InterPro" id="IPR002347">
    <property type="entry name" value="SDR_fam"/>
</dbReference>
<dbReference type="STRING" id="45235.A0A2K3Q165"/>
<dbReference type="PRINTS" id="PR00080">
    <property type="entry name" value="SDRFAMILY"/>
</dbReference>
<dbReference type="InterPro" id="IPR036291">
    <property type="entry name" value="NAD(P)-bd_dom_sf"/>
</dbReference>
<proteinExistence type="inferred from homology"/>
<keyword evidence="2" id="KW-0521">NADP</keyword>
<reference evidence="4 5" key="1">
    <citation type="submission" date="2017-08" db="EMBL/GenBank/DDBJ databases">
        <title>Harnessing the power of phylogenomics to disentangle the directionality and signatures of interkingdom host jumping in the parasitic fungal genus Tolypocladium.</title>
        <authorList>
            <person name="Quandt C.A."/>
            <person name="Patterson W."/>
            <person name="Spatafora J.W."/>
        </authorList>
    </citation>
    <scope>NUCLEOTIDE SEQUENCE [LARGE SCALE GENOMIC DNA]</scope>
    <source>
        <strain evidence="4 5">CBS 113982</strain>
    </source>
</reference>
<dbReference type="OrthoDB" id="4924595at2759"/>
<dbReference type="FunFam" id="3.40.50.720:FF:000084">
    <property type="entry name" value="Short-chain dehydrogenase reductase"/>
    <property type="match status" value="1"/>
</dbReference>
<sequence length="296" mass="31968">MASITGPQRLRDKVCIVTGSSSGVGRAIALAYAREGGLLVCADLTPQARPEVSAERAVNTDELIRQNCGRAIFVQTDVSKAAGVENLVRQAVAEYGRLDVLVNNAGISLEASRAPTKIHETPEDVWDTTMAVNVKSIFLGCKLAIAQMLRQDVSPSGDRGWIINTSSVFGLVGGYYIRELPVSDLCSLRSFLLIDVWWTASYCASKGAVSNLTRQVALDYAESRIHCNAICPGYTETAIFVNTIKHHDGDEIREKHPLRGIGSPEDLVGAAIFLASDEARWITGVCLPVDGGYIMQ</sequence>
<protein>
    <submittedName>
        <fullName evidence="4">Uncharacterized protein</fullName>
    </submittedName>
</protein>
<evidence type="ECO:0000256" key="1">
    <source>
        <dbReference type="ARBA" id="ARBA00006484"/>
    </source>
</evidence>
<comment type="caution">
    <text evidence="4">The sequence shown here is derived from an EMBL/GenBank/DDBJ whole genome shotgun (WGS) entry which is preliminary data.</text>
</comment>
<keyword evidence="5" id="KW-1185">Reference proteome</keyword>
<dbReference type="Pfam" id="PF00106">
    <property type="entry name" value="adh_short"/>
    <property type="match status" value="1"/>
</dbReference>
<accession>A0A2K3Q165</accession>
<evidence type="ECO:0000256" key="3">
    <source>
        <dbReference type="RuleBase" id="RU000363"/>
    </source>
</evidence>
<dbReference type="EMBL" id="NRSZ01001247">
    <property type="protein sequence ID" value="PNY21243.1"/>
    <property type="molecule type" value="Genomic_DNA"/>
</dbReference>
<dbReference type="SUPFAM" id="SSF51735">
    <property type="entry name" value="NAD(P)-binding Rossmann-fold domains"/>
    <property type="match status" value="1"/>
</dbReference>
<dbReference type="AlphaFoldDB" id="A0A2K3Q165"/>
<comment type="similarity">
    <text evidence="1 3">Belongs to the short-chain dehydrogenases/reductases (SDR) family.</text>
</comment>
<organism evidence="4 5">
    <name type="scientific">Tolypocladium capitatum</name>
    <dbReference type="NCBI Taxonomy" id="45235"/>
    <lineage>
        <taxon>Eukaryota</taxon>
        <taxon>Fungi</taxon>
        <taxon>Dikarya</taxon>
        <taxon>Ascomycota</taxon>
        <taxon>Pezizomycotina</taxon>
        <taxon>Sordariomycetes</taxon>
        <taxon>Hypocreomycetidae</taxon>
        <taxon>Hypocreales</taxon>
        <taxon>Ophiocordycipitaceae</taxon>
        <taxon>Tolypocladium</taxon>
    </lineage>
</organism>
<dbReference type="PANTHER" id="PTHR42760:SF124">
    <property type="entry name" value="SHORT-CHAIN DEHYDROGENASE_REDUCTASE"/>
    <property type="match status" value="1"/>
</dbReference>
<dbReference type="Proteomes" id="UP000236621">
    <property type="component" value="Unassembled WGS sequence"/>
</dbReference>
<dbReference type="CDD" id="cd05233">
    <property type="entry name" value="SDR_c"/>
    <property type="match status" value="1"/>
</dbReference>
<gene>
    <name evidence="4" type="ORF">TCAP_07260</name>
</gene>